<dbReference type="EMBL" id="JROU02001170">
    <property type="protein sequence ID" value="OEH77225.1"/>
    <property type="molecule type" value="Genomic_DNA"/>
</dbReference>
<organism evidence="1 2">
    <name type="scientific">Cyclospora cayetanensis</name>
    <dbReference type="NCBI Taxonomy" id="88456"/>
    <lineage>
        <taxon>Eukaryota</taxon>
        <taxon>Sar</taxon>
        <taxon>Alveolata</taxon>
        <taxon>Apicomplexa</taxon>
        <taxon>Conoidasida</taxon>
        <taxon>Coccidia</taxon>
        <taxon>Eucoccidiorida</taxon>
        <taxon>Eimeriorina</taxon>
        <taxon>Eimeriidae</taxon>
        <taxon>Cyclospora</taxon>
    </lineage>
</organism>
<evidence type="ECO:0000313" key="2">
    <source>
        <dbReference type="Proteomes" id="UP000095192"/>
    </source>
</evidence>
<keyword evidence="2" id="KW-1185">Reference proteome</keyword>
<dbReference type="Proteomes" id="UP000095192">
    <property type="component" value="Unassembled WGS sequence"/>
</dbReference>
<proteinExistence type="predicted"/>
<comment type="caution">
    <text evidence="1">The sequence shown here is derived from an EMBL/GenBank/DDBJ whole genome shotgun (WGS) entry which is preliminary data.</text>
</comment>
<gene>
    <name evidence="1" type="ORF">cyc_00005</name>
</gene>
<protein>
    <submittedName>
        <fullName evidence="1">Uncharacterized protein</fullName>
    </submittedName>
</protein>
<name>A0A1D3D199_9EIME</name>
<dbReference type="InParanoid" id="A0A1D3D199"/>
<evidence type="ECO:0000313" key="1">
    <source>
        <dbReference type="EMBL" id="OEH77225.1"/>
    </source>
</evidence>
<accession>A0A1D3D199</accession>
<dbReference type="VEuPathDB" id="ToxoDB:cyc_00005"/>
<sequence length="94" mass="10058">MEHWPNFLDKFQKLMINYLKGTLYQTVDALAGHPHFACGGDGLNLLVTACITSYGCMTAITATADAPEQQNGNQKTHVAIVGVPAHSGVQAVPF</sequence>
<reference evidence="1 2" key="1">
    <citation type="journal article" date="2016" name="BMC Genomics">
        <title>Comparative genomics reveals Cyclospora cayetanensis possesses coccidia-like metabolism and invasion components but unique surface antigens.</title>
        <authorList>
            <person name="Liu S."/>
            <person name="Wang L."/>
            <person name="Zheng H."/>
            <person name="Xu Z."/>
            <person name="Roellig D.M."/>
            <person name="Li N."/>
            <person name="Frace M.A."/>
            <person name="Tang K."/>
            <person name="Arrowood M.J."/>
            <person name="Moss D.M."/>
            <person name="Zhang L."/>
            <person name="Feng Y."/>
            <person name="Xiao L."/>
        </authorList>
    </citation>
    <scope>NUCLEOTIDE SEQUENCE [LARGE SCALE GENOMIC DNA]</scope>
    <source>
        <strain evidence="1 2">CHN_HEN01</strain>
    </source>
</reference>
<dbReference type="AlphaFoldDB" id="A0A1D3D199"/>